<evidence type="ECO:0008006" key="3">
    <source>
        <dbReference type="Google" id="ProtNLM"/>
    </source>
</evidence>
<evidence type="ECO:0000313" key="2">
    <source>
        <dbReference type="Proteomes" id="UP000183209"/>
    </source>
</evidence>
<dbReference type="OrthoDB" id="2518538at2"/>
<dbReference type="Proteomes" id="UP000183209">
    <property type="component" value="Unassembled WGS sequence"/>
</dbReference>
<evidence type="ECO:0000313" key="1">
    <source>
        <dbReference type="EMBL" id="SFS85372.1"/>
    </source>
</evidence>
<dbReference type="Pfam" id="PF11175">
    <property type="entry name" value="DUF2961"/>
    <property type="match status" value="1"/>
</dbReference>
<dbReference type="Gene3D" id="2.60.120.1390">
    <property type="match status" value="2"/>
</dbReference>
<dbReference type="InterPro" id="IPR021345">
    <property type="entry name" value="DUF2961"/>
</dbReference>
<reference evidence="1 2" key="1">
    <citation type="submission" date="2016-10" db="EMBL/GenBank/DDBJ databases">
        <authorList>
            <person name="de Groot N.N."/>
        </authorList>
    </citation>
    <scope>NUCLEOTIDE SEQUENCE [LARGE SCALE GENOMIC DNA]</scope>
    <source>
        <strain evidence="1 2">CGMCC 1.6114</strain>
    </source>
</reference>
<gene>
    <name evidence="1" type="ORF">SAMN04487906_1907</name>
</gene>
<accession>A0A1I6T813</accession>
<sequence length="677" mass="77974">MNNLNIKLLRIIVLALLVVSGCQNKKINQEVIDIYSLLNEMMDRDRLAIWPELPYKTLQVSSYSRKSIAKNQEGWYDNNDASQFVRIDTIQGRQEFVLMDEDGPGAIVRFWSTWHAQKFSMGTLRFYFDHSQVPQIEGRIDQIISANKYVGKELSQPTSPFLENGGWFSGHNLYLPLPYAKHCKVTYQKADEKVDDVLYYQINYRKYDSNISVKTFQKGDWESDKFQEKISKLNEVIYKTPVSENSRHISSNGSIDPNGDSISLHINGNRVIRQLTIKLSSENLEQALRSTVVKMTFDGKQTVCVPVGDFFGTGYKISPTRTWLNVVEENGLLSIFFPMPFKKLGQVSLYNYGNQVVDVEKFELIHSPWKWDDQSLYFHANWRNYSNIKTSEKRDINYVHISGKGKYVGDVLTLFNNSYEWWGEGDEKIYVDDETFPSNFGTGTEDYYGYAWCSVVNFSSSFVAQPIGNGNRSPGLTVNSRWRSLDVIPFNKSLKFDMELWHWDKTQMDYSPTTFWYGTEKATANEIDVIEQEVKIPVKLSQRFEGEGIKVESISGGEIIVEAFLSYEWSARNHMLWRSFNKGDKLDVLVYSGEETQGELKAVFTTGPEYAKVDVILNGQMIFQDLDLNGQKLAPKTFIIPKLKIRKGNNRLRFVIKGMNTNNFKASKFGCDFIEIN</sequence>
<dbReference type="EMBL" id="FPAG01000005">
    <property type="protein sequence ID" value="SFS85372.1"/>
    <property type="molecule type" value="Genomic_DNA"/>
</dbReference>
<protein>
    <recommendedName>
        <fullName evidence="3">DUF2961 domain-containing protein</fullName>
    </recommendedName>
</protein>
<dbReference type="PROSITE" id="PS51257">
    <property type="entry name" value="PROKAR_LIPOPROTEIN"/>
    <property type="match status" value="1"/>
</dbReference>
<proteinExistence type="predicted"/>
<organism evidence="1 2">
    <name type="scientific">Zhouia amylolytica</name>
    <dbReference type="NCBI Taxonomy" id="376730"/>
    <lineage>
        <taxon>Bacteria</taxon>
        <taxon>Pseudomonadati</taxon>
        <taxon>Bacteroidota</taxon>
        <taxon>Flavobacteriia</taxon>
        <taxon>Flavobacteriales</taxon>
        <taxon>Flavobacteriaceae</taxon>
        <taxon>Zhouia</taxon>
    </lineage>
</organism>
<name>A0A1I6T813_9FLAO</name>
<dbReference type="AlphaFoldDB" id="A0A1I6T813"/>